<feature type="transmembrane region" description="Helical" evidence="16">
    <location>
        <begin position="560"/>
        <end position="581"/>
    </location>
</feature>
<evidence type="ECO:0000256" key="4">
    <source>
        <dbReference type="ARBA" id="ARBA00012483"/>
    </source>
</evidence>
<keyword evidence="10" id="KW-0833">Ubl conjugation pathway</keyword>
<feature type="region of interest" description="Disordered" evidence="15">
    <location>
        <begin position="1"/>
        <end position="20"/>
    </location>
</feature>
<comment type="subcellular location">
    <subcellularLocation>
        <location evidence="2">Endomembrane system</location>
        <topology evidence="2">Multi-pass membrane protein</topology>
    </subcellularLocation>
</comment>
<dbReference type="Pfam" id="PF11145">
    <property type="entry name" value="DUF2921"/>
    <property type="match status" value="1"/>
</dbReference>
<feature type="transmembrane region" description="Helical" evidence="16">
    <location>
        <begin position="509"/>
        <end position="529"/>
    </location>
</feature>
<dbReference type="GO" id="GO:0008270">
    <property type="term" value="F:zinc ion binding"/>
    <property type="evidence" value="ECO:0007669"/>
    <property type="project" value="UniProtKB-KW"/>
</dbReference>
<evidence type="ECO:0000256" key="16">
    <source>
        <dbReference type="SAM" id="Phobius"/>
    </source>
</evidence>
<evidence type="ECO:0000256" key="14">
    <source>
        <dbReference type="PROSITE-ProRule" id="PRU00175"/>
    </source>
</evidence>
<keyword evidence="9 14" id="KW-0863">Zinc-finger</keyword>
<organism evidence="18 19">
    <name type="scientific">Plasmodium chabaudi chabaudi</name>
    <dbReference type="NCBI Taxonomy" id="31271"/>
    <lineage>
        <taxon>Eukaryota</taxon>
        <taxon>Sar</taxon>
        <taxon>Alveolata</taxon>
        <taxon>Apicomplexa</taxon>
        <taxon>Aconoidasida</taxon>
        <taxon>Haemosporida</taxon>
        <taxon>Plasmodiidae</taxon>
        <taxon>Plasmodium</taxon>
        <taxon>Plasmodium (Vinckeia)</taxon>
    </lineage>
</organism>
<keyword evidence="5" id="KW-0808">Transferase</keyword>
<comment type="catalytic activity">
    <reaction evidence="1">
        <text>S-ubiquitinyl-[E2 ubiquitin-conjugating enzyme]-L-cysteine + [acceptor protein]-L-lysine = [E2 ubiquitin-conjugating enzyme]-L-cysteine + N(6)-ubiquitinyl-[acceptor protein]-L-lysine.</text>
        <dbReference type="EC" id="2.3.2.27"/>
    </reaction>
</comment>
<evidence type="ECO:0000313" key="18">
    <source>
        <dbReference type="EMBL" id="SCL99068.1"/>
    </source>
</evidence>
<proteinExistence type="predicted"/>
<dbReference type="EC" id="2.3.2.27" evidence="4"/>
<dbReference type="GO" id="GO:0012505">
    <property type="term" value="C:endomembrane system"/>
    <property type="evidence" value="ECO:0007669"/>
    <property type="project" value="UniProtKB-SubCell"/>
</dbReference>
<evidence type="ECO:0000256" key="1">
    <source>
        <dbReference type="ARBA" id="ARBA00000900"/>
    </source>
</evidence>
<evidence type="ECO:0000256" key="13">
    <source>
        <dbReference type="ARBA" id="ARBA00023136"/>
    </source>
</evidence>
<comment type="pathway">
    <text evidence="3">Protein modification; protein ubiquitination.</text>
</comment>
<feature type="transmembrane region" description="Helical" evidence="16">
    <location>
        <begin position="32"/>
        <end position="53"/>
    </location>
</feature>
<sequence>MNNDVERREGEEEEDPNDVFLYSNETNQDSEFCNVLCMFIFFMALFIIMVTAVDNTVPSNNNNDTSGHFENGNFESRNISNNLSSDEVINNFLDNAIIQSFDFKGVYKIKRKYNSLQNVEDDYMNIKSIKEDDQIFEGKIVTLKLALQNVTKSFLFLHFYPTNVNVGEVESDQAKAGVKKEQTNGGAKNVQTQGSAKNSWTDKGGANYNLIHEKRNKEDEKKFEYIGMIGVNVNGNKNYVFNGSGYNISTFCKNESETNCICNYTANIKQNTKINQLTSAREIEESYFYSLKKYIIDEQTYFNNNINEKYKQYYKKRMEAISSYVDSDGDSDGDSDDDSGSDSGSDNDGASHLGPSSGEGDIKNDEANYHGVLSSSDCNIEISLEGYDEDNSYFSRKVTNFVLMFNIKSLIELGLFYKQIKTSENMRNTSKVSIISICLNSYIEIFESLLLLYQVLFSKLLLTSYMAMIILKFLLYTFMEIRYILIIWKANNSHHSANNNWEYMQRQLSILYKYYYSFVLLLIAIFYYIFPYFPYLILLIYLCWVPQICLDIWKGQHKSISLNFVFLLSICRIFLPVYIFLYPYNIFQLDIFSNVGDLSNSTFSFLIIFFISLQLLFMYAQRIYGPRYFFNTSLLPHVHNYYQNLDPNFEAGIPECVICMYNIILNNTKYCVTPCYHIFHEKCLQQWMNIKMECPTCRGPLPNFP</sequence>
<dbReference type="PANTHER" id="PTHR22763:SF162">
    <property type="entry name" value="TRANSMEMBRANE E3 UBIQUITIN-PROTEIN LIGASE 1"/>
    <property type="match status" value="1"/>
</dbReference>
<evidence type="ECO:0000256" key="11">
    <source>
        <dbReference type="ARBA" id="ARBA00022833"/>
    </source>
</evidence>
<feature type="compositionally biased region" description="Acidic residues" evidence="15">
    <location>
        <begin position="327"/>
        <end position="340"/>
    </location>
</feature>
<feature type="compositionally biased region" description="Basic and acidic residues" evidence="15">
    <location>
        <begin position="1"/>
        <end position="10"/>
    </location>
</feature>
<feature type="domain" description="RING-type" evidence="17">
    <location>
        <begin position="656"/>
        <end position="698"/>
    </location>
</feature>
<evidence type="ECO:0000256" key="2">
    <source>
        <dbReference type="ARBA" id="ARBA00004127"/>
    </source>
</evidence>
<evidence type="ECO:0000256" key="10">
    <source>
        <dbReference type="ARBA" id="ARBA00022786"/>
    </source>
</evidence>
<evidence type="ECO:0000256" key="12">
    <source>
        <dbReference type="ARBA" id="ARBA00022989"/>
    </source>
</evidence>
<keyword evidence="7" id="KW-0479">Metal-binding</keyword>
<keyword evidence="6 16" id="KW-0812">Transmembrane</keyword>
<dbReference type="Gene3D" id="3.30.40.10">
    <property type="entry name" value="Zinc/RING finger domain, C3HC4 (zinc finger)"/>
    <property type="match status" value="1"/>
</dbReference>
<dbReference type="GO" id="GO:0043161">
    <property type="term" value="P:proteasome-mediated ubiquitin-dependent protein catabolic process"/>
    <property type="evidence" value="ECO:0007669"/>
    <property type="project" value="TreeGrafter"/>
</dbReference>
<keyword evidence="11" id="KW-0862">Zinc</keyword>
<evidence type="ECO:0000256" key="6">
    <source>
        <dbReference type="ARBA" id="ARBA00022692"/>
    </source>
</evidence>
<keyword evidence="12 16" id="KW-1133">Transmembrane helix</keyword>
<dbReference type="SMART" id="SM00184">
    <property type="entry name" value="RING"/>
    <property type="match status" value="1"/>
</dbReference>
<feature type="transmembrane region" description="Helical" evidence="16">
    <location>
        <begin position="465"/>
        <end position="488"/>
    </location>
</feature>
<dbReference type="AlphaFoldDB" id="A0A1D3LBY5"/>
<evidence type="ECO:0000256" key="9">
    <source>
        <dbReference type="ARBA" id="ARBA00022771"/>
    </source>
</evidence>
<dbReference type="InterPro" id="IPR023298">
    <property type="entry name" value="ATPase_P-typ_TM_dom_sf"/>
</dbReference>
<accession>A0A1D3LBY5</accession>
<gene>
    <name evidence="18" type="ORF">PCHCB_000057900</name>
</gene>
<evidence type="ECO:0000259" key="17">
    <source>
        <dbReference type="PROSITE" id="PS50089"/>
    </source>
</evidence>
<keyword evidence="8" id="KW-0732">Signal</keyword>
<evidence type="ECO:0000256" key="8">
    <source>
        <dbReference type="ARBA" id="ARBA00022729"/>
    </source>
</evidence>
<dbReference type="EMBL" id="LT608156">
    <property type="protein sequence ID" value="SCL99068.1"/>
    <property type="molecule type" value="Genomic_DNA"/>
</dbReference>
<dbReference type="SUPFAM" id="SSF81665">
    <property type="entry name" value="Calcium ATPase, transmembrane domain M"/>
    <property type="match status" value="1"/>
</dbReference>
<dbReference type="Pfam" id="PF13639">
    <property type="entry name" value="zf-RING_2"/>
    <property type="match status" value="1"/>
</dbReference>
<keyword evidence="13 16" id="KW-0472">Membrane</keyword>
<feature type="transmembrane region" description="Helical" evidence="16">
    <location>
        <begin position="535"/>
        <end position="553"/>
    </location>
</feature>
<feature type="compositionally biased region" description="Polar residues" evidence="15">
    <location>
        <begin position="183"/>
        <end position="201"/>
    </location>
</feature>
<dbReference type="GO" id="GO:0061630">
    <property type="term" value="F:ubiquitin protein ligase activity"/>
    <property type="evidence" value="ECO:0007669"/>
    <property type="project" value="UniProtKB-EC"/>
</dbReference>
<evidence type="ECO:0000256" key="5">
    <source>
        <dbReference type="ARBA" id="ARBA00022679"/>
    </source>
</evidence>
<evidence type="ECO:0000256" key="7">
    <source>
        <dbReference type="ARBA" id="ARBA00022723"/>
    </source>
</evidence>
<name>A0A1D3LBY5_PLACU</name>
<evidence type="ECO:0000256" key="15">
    <source>
        <dbReference type="SAM" id="MobiDB-lite"/>
    </source>
</evidence>
<dbReference type="PROSITE" id="PS50089">
    <property type="entry name" value="ZF_RING_2"/>
    <property type="match status" value="1"/>
</dbReference>
<protein>
    <recommendedName>
        <fullName evidence="4">RING-type E3 ubiquitin transferase</fullName>
        <ecNumber evidence="4">2.3.2.27</ecNumber>
    </recommendedName>
</protein>
<feature type="transmembrane region" description="Helical" evidence="16">
    <location>
        <begin position="601"/>
        <end position="620"/>
    </location>
</feature>
<dbReference type="PANTHER" id="PTHR22763">
    <property type="entry name" value="RING ZINC FINGER PROTEIN"/>
    <property type="match status" value="1"/>
</dbReference>
<dbReference type="InterPro" id="IPR021319">
    <property type="entry name" value="DUF2921"/>
</dbReference>
<reference evidence="18 19" key="1">
    <citation type="submission" date="2016-08" db="EMBL/GenBank/DDBJ databases">
        <authorList>
            <consortium name="Pathogen Informatics"/>
        </authorList>
    </citation>
    <scope>NUCLEOTIDE SEQUENCE [LARGE SCALE GENOMIC DNA]</scope>
    <source>
        <strain evidence="18 19">CB</strain>
    </source>
</reference>
<evidence type="ECO:0000256" key="3">
    <source>
        <dbReference type="ARBA" id="ARBA00004906"/>
    </source>
</evidence>
<evidence type="ECO:0000313" key="19">
    <source>
        <dbReference type="Proteomes" id="UP000195489"/>
    </source>
</evidence>
<dbReference type="CDD" id="cd23117">
    <property type="entry name" value="RING-H2_TUL1-like"/>
    <property type="match status" value="1"/>
</dbReference>
<dbReference type="InterPro" id="IPR001841">
    <property type="entry name" value="Znf_RING"/>
</dbReference>
<feature type="region of interest" description="Disordered" evidence="15">
    <location>
        <begin position="325"/>
        <end position="360"/>
    </location>
</feature>
<dbReference type="SUPFAM" id="SSF57850">
    <property type="entry name" value="RING/U-box"/>
    <property type="match status" value="1"/>
</dbReference>
<dbReference type="Proteomes" id="UP000195489">
    <property type="component" value="Chromosome 4"/>
</dbReference>
<dbReference type="InterPro" id="IPR013083">
    <property type="entry name" value="Znf_RING/FYVE/PHD"/>
</dbReference>
<dbReference type="InterPro" id="IPR050731">
    <property type="entry name" value="HRD1_E3_ubiq-ligases"/>
</dbReference>
<feature type="region of interest" description="Disordered" evidence="15">
    <location>
        <begin position="177"/>
        <end position="201"/>
    </location>
</feature>